<proteinExistence type="predicted"/>
<accession>V5CJS3</accession>
<evidence type="ECO:0000313" key="3">
    <source>
        <dbReference type="Proteomes" id="UP000017861"/>
    </source>
</evidence>
<sequence>MVACACRHTRQRSKNRSGACEGTHKKNCTAEVHGRNKEKKTAQSHDIALQTRQRQFIKNLLKLKKIHLHPSTTHTLERRKKNEKNEKKMKKIEKKIEKNRKKK</sequence>
<feature type="region of interest" description="Disordered" evidence="1">
    <location>
        <begin position="68"/>
        <end position="103"/>
    </location>
</feature>
<comment type="caution">
    <text evidence="2">The sequence shown here is derived from an EMBL/GenBank/DDBJ whole genome shotgun (WGS) entry which is preliminary data.</text>
</comment>
<evidence type="ECO:0000256" key="1">
    <source>
        <dbReference type="SAM" id="MobiDB-lite"/>
    </source>
</evidence>
<evidence type="ECO:0000313" key="2">
    <source>
        <dbReference type="EMBL" id="ESS55606.1"/>
    </source>
</evidence>
<dbReference type="EMBL" id="AYLP01000751">
    <property type="protein sequence ID" value="ESS55606.1"/>
    <property type="molecule type" value="Genomic_DNA"/>
</dbReference>
<dbReference type="Proteomes" id="UP000017861">
    <property type="component" value="Unassembled WGS sequence"/>
</dbReference>
<name>V5CJS3_TRYCR</name>
<feature type="compositionally biased region" description="Basic residues" evidence="1">
    <location>
        <begin position="77"/>
        <end position="103"/>
    </location>
</feature>
<protein>
    <submittedName>
        <fullName evidence="2">Uncharacterized protein</fullName>
    </submittedName>
</protein>
<dbReference type="VEuPathDB" id="TriTrypDB:TCDM_12911"/>
<feature type="region of interest" description="Disordered" evidence="1">
    <location>
        <begin position="1"/>
        <end position="25"/>
    </location>
</feature>
<organism evidence="2 3">
    <name type="scientific">Trypanosoma cruzi Dm28c</name>
    <dbReference type="NCBI Taxonomy" id="1416333"/>
    <lineage>
        <taxon>Eukaryota</taxon>
        <taxon>Discoba</taxon>
        <taxon>Euglenozoa</taxon>
        <taxon>Kinetoplastea</taxon>
        <taxon>Metakinetoplastina</taxon>
        <taxon>Trypanosomatida</taxon>
        <taxon>Trypanosomatidae</taxon>
        <taxon>Trypanosoma</taxon>
        <taxon>Schizotrypanum</taxon>
    </lineage>
</organism>
<gene>
    <name evidence="2" type="ORF">TCDM_12911</name>
</gene>
<reference evidence="2 3" key="1">
    <citation type="journal article" date="2014" name="Genome Announc.">
        <title>Trypanosoma cruzi Clone Dm28c Draft Genome Sequence.</title>
        <authorList>
            <person name="Grisard E.C."/>
            <person name="Teixeira S.M."/>
            <person name="de Almeida L.G."/>
            <person name="Stoco P.H."/>
            <person name="Gerber A.L."/>
            <person name="Talavera-Lopez C."/>
            <person name="Lima O.C."/>
            <person name="Andersson B."/>
            <person name="de Vasconcelos A.T."/>
        </authorList>
    </citation>
    <scope>NUCLEOTIDE SEQUENCE [LARGE SCALE GENOMIC DNA]</scope>
    <source>
        <strain evidence="2 3">Dm28c</strain>
    </source>
</reference>
<dbReference type="AlphaFoldDB" id="V5CJS3"/>